<protein>
    <submittedName>
        <fullName evidence="3">Uncharacterized protein</fullName>
    </submittedName>
</protein>
<dbReference type="Pfam" id="PF25540">
    <property type="entry name" value="DUF7923"/>
    <property type="match status" value="1"/>
</dbReference>
<proteinExistence type="predicted"/>
<dbReference type="VEuPathDB" id="FungiDB:M_BR32_EuGene_00062681"/>
<dbReference type="Proteomes" id="UP000294847">
    <property type="component" value="Chromosome 2"/>
</dbReference>
<dbReference type="SMR" id="A0A4V1C5M6"/>
<feature type="region of interest" description="Disordered" evidence="2">
    <location>
        <begin position="325"/>
        <end position="356"/>
    </location>
</feature>
<feature type="coiled-coil region" evidence="1">
    <location>
        <begin position="54"/>
        <end position="81"/>
    </location>
</feature>
<sequence>MSSGSPHEKDPMEFLNAEIQHFRESDRRREKLLTDLVAEYGKLQALYQDKCNDYEQERKSLAMWQRENRGLEAELNQLKLSNESNPIAFVILDGDGAVFRDELLARGAEGGTDCAFELLTQIRKHIKTIHPETSIDNLNIMVQVVVNFEGLAKTLHASGILDDGFKQLTAFAHAFGQAQSLFSFIDVGPGKERTDHKIRETLRVMSRLSQCKHVIFGPCHDNGYLPVLEPYKQDPIVGPKLSLLEASPATPGFIRLGLPRARFPSLFRPDLITKPHIQVTTTGLPIRNGGIPGFGNTASSPASIFSVMSPGALSSPAVRDRLGSIASMQPLPPPPSTSSPPQSVSSTSPAPATPASALAAPSSYASVGTAASATAPRTIDIAPKKTAPASLKYYYVNASSERLDEELPRHTTIAYKSYNDKKAANGRNFCNRYHLAGYCEEEEHCKYEHGPRLKGQELLVQKHRARGTYCDNGIGCEDFDCYYAHHCRFGRDCGIGDACKFNDTHHMDLKRVAKIYENGTKEHV</sequence>
<gene>
    <name evidence="3" type="ORF">PoMZ_01833</name>
</gene>
<accession>A0A4V1C5M6</accession>
<dbReference type="GO" id="GO:0046872">
    <property type="term" value="F:metal ion binding"/>
    <property type="evidence" value="ECO:0007669"/>
    <property type="project" value="InterPro"/>
</dbReference>
<dbReference type="AlphaFoldDB" id="A0A4V1C5M6"/>
<evidence type="ECO:0000313" key="4">
    <source>
        <dbReference type="Proteomes" id="UP000294847"/>
    </source>
</evidence>
<evidence type="ECO:0000256" key="1">
    <source>
        <dbReference type="SAM" id="Coils"/>
    </source>
</evidence>
<name>A0A4V1C5M6_PYROR</name>
<dbReference type="EMBL" id="CP034205">
    <property type="protein sequence ID" value="QBZ56915.1"/>
    <property type="molecule type" value="Genomic_DNA"/>
</dbReference>
<dbReference type="PANTHER" id="PTHR37543:SF1">
    <property type="entry name" value="CCCH ZINC FINGER DNA BINDING PROTEIN (AFU_ORTHOLOGUE AFUA_5G12760)"/>
    <property type="match status" value="1"/>
</dbReference>
<dbReference type="InterPro" id="IPR057654">
    <property type="entry name" value="Znf-CCCH_tandem"/>
</dbReference>
<reference evidence="3 4" key="1">
    <citation type="journal article" date="2019" name="Mol. Biol. Evol.">
        <title>Blast fungal genomes show frequent chromosomal changes, gene gains and losses, and effector gene turnover.</title>
        <authorList>
            <person name="Gomez Luciano L.B."/>
            <person name="Jason Tsai I."/>
            <person name="Chuma I."/>
            <person name="Tosa Y."/>
            <person name="Chen Y.H."/>
            <person name="Li J.Y."/>
            <person name="Li M.Y."/>
            <person name="Jade Lu M.Y."/>
            <person name="Nakayashiki H."/>
            <person name="Li W.H."/>
        </authorList>
    </citation>
    <scope>NUCLEOTIDE SEQUENCE [LARGE SCALE GENOMIC DNA]</scope>
    <source>
        <strain evidence="3">MZ5-1-6</strain>
    </source>
</reference>
<dbReference type="Pfam" id="PF25542">
    <property type="entry name" value="zf-CCCH_12"/>
    <property type="match status" value="1"/>
</dbReference>
<evidence type="ECO:0000256" key="2">
    <source>
        <dbReference type="SAM" id="MobiDB-lite"/>
    </source>
</evidence>
<keyword evidence="1" id="KW-0175">Coiled coil</keyword>
<organism evidence="3 4">
    <name type="scientific">Pyricularia oryzae</name>
    <name type="common">Rice blast fungus</name>
    <name type="synonym">Magnaporthe oryzae</name>
    <dbReference type="NCBI Taxonomy" id="318829"/>
    <lineage>
        <taxon>Eukaryota</taxon>
        <taxon>Fungi</taxon>
        <taxon>Dikarya</taxon>
        <taxon>Ascomycota</taxon>
        <taxon>Pezizomycotina</taxon>
        <taxon>Sordariomycetes</taxon>
        <taxon>Sordariomycetidae</taxon>
        <taxon>Magnaporthales</taxon>
        <taxon>Pyriculariaceae</taxon>
        <taxon>Pyricularia</taxon>
    </lineage>
</organism>
<dbReference type="Pfam" id="PF25543">
    <property type="entry name" value="zf-CCCH_tandem"/>
    <property type="match status" value="1"/>
</dbReference>
<feature type="compositionally biased region" description="Low complexity" evidence="2">
    <location>
        <begin position="339"/>
        <end position="356"/>
    </location>
</feature>
<dbReference type="InterPro" id="IPR000571">
    <property type="entry name" value="Znf_CCCH"/>
</dbReference>
<dbReference type="PROSITE" id="PS50103">
    <property type="entry name" value="ZF_C3H1"/>
    <property type="match status" value="1"/>
</dbReference>
<dbReference type="PANTHER" id="PTHR37543">
    <property type="entry name" value="CCCH ZINC FINGER DNA BINDING PROTEIN (AFU_ORTHOLOGUE AFUA_5G12760)"/>
    <property type="match status" value="1"/>
</dbReference>
<evidence type="ECO:0000313" key="3">
    <source>
        <dbReference type="EMBL" id="QBZ56915.1"/>
    </source>
</evidence>
<dbReference type="OMA" id="GPCHDNG"/>
<dbReference type="InterPro" id="IPR057683">
    <property type="entry name" value="DUF7923"/>
</dbReference>